<sequence>MVEIENNKLFTKISPKELMEATYQASVNFQVRAFFEAKSEILDNGKYDENQFYEILDSMIDAETERKLVLERLKGLDPLFLEEIAKEIKEFPAANVIRDIFYLKEQGYVDEYIEVKVKKITKKIKGVEKEVEVKSYFYRYQLKPLKDDFIENYFDPVSLVFDSGVCCNCGWCSSVCPVDAITVTADTLEIDDEICMKCGICYSVCSKSFSIEQAGKSIMKVDKSLTFSDKINGYKNAYSASTTNEEIKKVRQDGGIVTALLEFLLEKKLVDAIVAVKHADDLWRPEPVIVDD</sequence>
<dbReference type="AlphaFoldDB" id="A0A0F9IDB5"/>
<gene>
    <name evidence="4" type="ORF">LCGC14_1594740</name>
</gene>
<dbReference type="Pfam" id="PF00037">
    <property type="entry name" value="Fer4"/>
    <property type="match status" value="1"/>
</dbReference>
<dbReference type="Gene3D" id="3.30.70.20">
    <property type="match status" value="1"/>
</dbReference>
<protein>
    <recommendedName>
        <fullName evidence="3">4Fe-4S ferredoxin-type domain-containing protein</fullName>
    </recommendedName>
</protein>
<dbReference type="GO" id="GO:0051536">
    <property type="term" value="F:iron-sulfur cluster binding"/>
    <property type="evidence" value="ECO:0007669"/>
    <property type="project" value="UniProtKB-KW"/>
</dbReference>
<organism evidence="4">
    <name type="scientific">marine sediment metagenome</name>
    <dbReference type="NCBI Taxonomy" id="412755"/>
    <lineage>
        <taxon>unclassified sequences</taxon>
        <taxon>metagenomes</taxon>
        <taxon>ecological metagenomes</taxon>
    </lineage>
</organism>
<feature type="domain" description="4Fe-4S ferredoxin-type" evidence="3">
    <location>
        <begin position="157"/>
        <end position="186"/>
    </location>
</feature>
<keyword evidence="2" id="KW-0479">Metal-binding</keyword>
<comment type="caution">
    <text evidence="4">The sequence shown here is derived from an EMBL/GenBank/DDBJ whole genome shotgun (WGS) entry which is preliminary data.</text>
</comment>
<dbReference type="InterPro" id="IPR045220">
    <property type="entry name" value="FRHB/FDHB/HCAR-like"/>
</dbReference>
<dbReference type="InterPro" id="IPR007516">
    <property type="entry name" value="Co_F420_Hydgase/DH_bsu_N"/>
</dbReference>
<keyword evidence="2" id="KW-0411">Iron-sulfur</keyword>
<dbReference type="PROSITE" id="PS51379">
    <property type="entry name" value="4FE4S_FER_2"/>
    <property type="match status" value="2"/>
</dbReference>
<proteinExistence type="predicted"/>
<evidence type="ECO:0000256" key="1">
    <source>
        <dbReference type="ARBA" id="ARBA00023004"/>
    </source>
</evidence>
<keyword evidence="1" id="KW-0408">Iron</keyword>
<feature type="non-terminal residue" evidence="4">
    <location>
        <position position="292"/>
    </location>
</feature>
<dbReference type="PANTHER" id="PTHR31332:SF6">
    <property type="entry name" value="FORMATE DEHYDROGENASE SUBUNIT BETA"/>
    <property type="match status" value="1"/>
</dbReference>
<dbReference type="Pfam" id="PF04422">
    <property type="entry name" value="FrhB_FdhB_N"/>
    <property type="match status" value="1"/>
</dbReference>
<accession>A0A0F9IDB5</accession>
<evidence type="ECO:0000259" key="3">
    <source>
        <dbReference type="PROSITE" id="PS51379"/>
    </source>
</evidence>
<dbReference type="PROSITE" id="PS00198">
    <property type="entry name" value="4FE4S_FER_1"/>
    <property type="match status" value="1"/>
</dbReference>
<reference evidence="4" key="1">
    <citation type="journal article" date="2015" name="Nature">
        <title>Complex archaea that bridge the gap between prokaryotes and eukaryotes.</title>
        <authorList>
            <person name="Spang A."/>
            <person name="Saw J.H."/>
            <person name="Jorgensen S.L."/>
            <person name="Zaremba-Niedzwiedzka K."/>
            <person name="Martijn J."/>
            <person name="Lind A.E."/>
            <person name="van Eijk R."/>
            <person name="Schleper C."/>
            <person name="Guy L."/>
            <person name="Ettema T.J."/>
        </authorList>
    </citation>
    <scope>NUCLEOTIDE SEQUENCE</scope>
</reference>
<name>A0A0F9IDB5_9ZZZZ</name>
<feature type="domain" description="4Fe-4S ferredoxin-type" evidence="3">
    <location>
        <begin position="188"/>
        <end position="214"/>
    </location>
</feature>
<dbReference type="GO" id="GO:0052592">
    <property type="term" value="F:oxidoreductase activity, acting on CH or CH2 groups, with an iron-sulfur protein as acceptor"/>
    <property type="evidence" value="ECO:0007669"/>
    <property type="project" value="TreeGrafter"/>
</dbReference>
<evidence type="ECO:0000313" key="4">
    <source>
        <dbReference type="EMBL" id="KKM25467.1"/>
    </source>
</evidence>
<dbReference type="SUPFAM" id="SSF54862">
    <property type="entry name" value="4Fe-4S ferredoxins"/>
    <property type="match status" value="1"/>
</dbReference>
<dbReference type="PANTHER" id="PTHR31332">
    <property type="entry name" value="7-HYDROXYMETHYL CHLOROPHYLL A REDUCTASE, CHLOROPLASTIC"/>
    <property type="match status" value="1"/>
</dbReference>
<dbReference type="InterPro" id="IPR017900">
    <property type="entry name" value="4Fe4S_Fe_S_CS"/>
</dbReference>
<dbReference type="InterPro" id="IPR017896">
    <property type="entry name" value="4Fe4S_Fe-S-bd"/>
</dbReference>
<evidence type="ECO:0000256" key="2">
    <source>
        <dbReference type="ARBA" id="ARBA00023014"/>
    </source>
</evidence>
<dbReference type="EMBL" id="LAZR01012713">
    <property type="protein sequence ID" value="KKM25467.1"/>
    <property type="molecule type" value="Genomic_DNA"/>
</dbReference>